<sequence>MPTDLALKGVDAWVYTIDVKLGQEGKVVPMLVDTGSYTFWAADKACADCISGGMVGALASNPEQCTPYQTSYKTGGFKGCLVNTTMEFGPYKMQNMAMAAATDVGDELTAHGNGMFGLAMVDRIETTTPMSRMLSDGLVDDPWVGLRLQRQGEGDSEVIFGNALKSTYGDSAFHVDLPQRKGGGTKYNVTLDSFAIMGQPVKDSLITNSGMLLDTGTSNIVVPDSKYEWILKALVQEPEVPMHPQLKTAMIPCKGRGNVAEALSFTFGGVAFPVPWKDLVGPEIDLAGTPFAGNGTGVYCEPRIQKIPGNSNWILGDAFLVNVYHAVNTQTGGVQIWRLKP</sequence>
<dbReference type="EMBL" id="JAKWFO010000008">
    <property type="protein sequence ID" value="KAI9634053.1"/>
    <property type="molecule type" value="Genomic_DNA"/>
</dbReference>
<accession>A0AA38H532</accession>
<dbReference type="PROSITE" id="PS51767">
    <property type="entry name" value="PEPTIDASE_A1"/>
    <property type="match status" value="1"/>
</dbReference>
<name>A0AA38H532_9TREE</name>
<dbReference type="PANTHER" id="PTHR47966">
    <property type="entry name" value="BETA-SITE APP-CLEAVING ENZYME, ISOFORM A-RELATED"/>
    <property type="match status" value="1"/>
</dbReference>
<comment type="similarity">
    <text evidence="1">Belongs to the peptidase A1 family.</text>
</comment>
<dbReference type="GO" id="GO:0006508">
    <property type="term" value="P:proteolysis"/>
    <property type="evidence" value="ECO:0007669"/>
    <property type="project" value="InterPro"/>
</dbReference>
<dbReference type="Gene3D" id="2.40.70.10">
    <property type="entry name" value="Acid Proteases"/>
    <property type="match status" value="2"/>
</dbReference>
<evidence type="ECO:0000313" key="3">
    <source>
        <dbReference type="EMBL" id="KAI9634053.1"/>
    </source>
</evidence>
<gene>
    <name evidence="3" type="ORF">MKK02DRAFT_38724</name>
</gene>
<dbReference type="GO" id="GO:0004190">
    <property type="term" value="F:aspartic-type endopeptidase activity"/>
    <property type="evidence" value="ECO:0007669"/>
    <property type="project" value="InterPro"/>
</dbReference>
<dbReference type="AlphaFoldDB" id="A0AA38H532"/>
<evidence type="ECO:0000259" key="2">
    <source>
        <dbReference type="PROSITE" id="PS51767"/>
    </source>
</evidence>
<dbReference type="RefSeq" id="XP_052943830.1">
    <property type="nucleotide sequence ID" value="XM_053090246.1"/>
</dbReference>
<dbReference type="InterPro" id="IPR001461">
    <property type="entry name" value="Aspartic_peptidase_A1"/>
</dbReference>
<reference evidence="3" key="1">
    <citation type="journal article" date="2022" name="G3 (Bethesda)">
        <title>High quality genome of the basidiomycete yeast Dioszegia hungarica PDD-24b-2 isolated from cloud water.</title>
        <authorList>
            <person name="Jarrige D."/>
            <person name="Haridas S."/>
            <person name="Bleykasten-Grosshans C."/>
            <person name="Joly M."/>
            <person name="Nadalig T."/>
            <person name="Sancelme M."/>
            <person name="Vuilleumier S."/>
            <person name="Grigoriev I.V."/>
            <person name="Amato P."/>
            <person name="Bringel F."/>
        </authorList>
    </citation>
    <scope>NUCLEOTIDE SEQUENCE</scope>
    <source>
        <strain evidence="3">PDD-24b-2</strain>
    </source>
</reference>
<dbReference type="InterPro" id="IPR021109">
    <property type="entry name" value="Peptidase_aspartic_dom_sf"/>
</dbReference>
<evidence type="ECO:0000313" key="4">
    <source>
        <dbReference type="Proteomes" id="UP001164286"/>
    </source>
</evidence>
<keyword evidence="4" id="KW-1185">Reference proteome</keyword>
<proteinExistence type="inferred from homology"/>
<evidence type="ECO:0000256" key="1">
    <source>
        <dbReference type="ARBA" id="ARBA00007447"/>
    </source>
</evidence>
<dbReference type="PRINTS" id="PR00792">
    <property type="entry name" value="PEPSIN"/>
</dbReference>
<protein>
    <submittedName>
        <fullName evidence="3">Aspartic peptidase domain-containing protein</fullName>
    </submittedName>
</protein>
<comment type="caution">
    <text evidence="3">The sequence shown here is derived from an EMBL/GenBank/DDBJ whole genome shotgun (WGS) entry which is preliminary data.</text>
</comment>
<feature type="domain" description="Peptidase A1" evidence="2">
    <location>
        <begin position="15"/>
        <end position="337"/>
    </location>
</feature>
<dbReference type="SUPFAM" id="SSF50630">
    <property type="entry name" value="Acid proteases"/>
    <property type="match status" value="1"/>
</dbReference>
<dbReference type="Pfam" id="PF00026">
    <property type="entry name" value="Asp"/>
    <property type="match status" value="1"/>
</dbReference>
<dbReference type="CDD" id="cd05471">
    <property type="entry name" value="pepsin_like"/>
    <property type="match status" value="1"/>
</dbReference>
<dbReference type="Proteomes" id="UP001164286">
    <property type="component" value="Unassembled WGS sequence"/>
</dbReference>
<dbReference type="InterPro" id="IPR034164">
    <property type="entry name" value="Pepsin-like_dom"/>
</dbReference>
<dbReference type="GeneID" id="77729451"/>
<dbReference type="InterPro" id="IPR033121">
    <property type="entry name" value="PEPTIDASE_A1"/>
</dbReference>
<organism evidence="3 4">
    <name type="scientific">Dioszegia hungarica</name>
    <dbReference type="NCBI Taxonomy" id="4972"/>
    <lineage>
        <taxon>Eukaryota</taxon>
        <taxon>Fungi</taxon>
        <taxon>Dikarya</taxon>
        <taxon>Basidiomycota</taxon>
        <taxon>Agaricomycotina</taxon>
        <taxon>Tremellomycetes</taxon>
        <taxon>Tremellales</taxon>
        <taxon>Bulleribasidiaceae</taxon>
        <taxon>Dioszegia</taxon>
    </lineage>
</organism>
<dbReference type="PANTHER" id="PTHR47966:SF75">
    <property type="entry name" value="ENDOPEPTIDASE (CTSD), PUTATIVE (AFU_ORTHOLOGUE AFUA_4G07040)-RELATED"/>
    <property type="match status" value="1"/>
</dbReference>